<dbReference type="Proteomes" id="UP000477311">
    <property type="component" value="Unassembled WGS sequence"/>
</dbReference>
<gene>
    <name evidence="5" type="ORF">G4L39_09235</name>
</gene>
<keyword evidence="2" id="KW-0479">Metal-binding</keyword>
<dbReference type="PANTHER" id="PTHR48080">
    <property type="entry name" value="D-GALACTONATE DEHYDRATASE-RELATED"/>
    <property type="match status" value="1"/>
</dbReference>
<dbReference type="SFLD" id="SFLDG00180">
    <property type="entry name" value="muconate_cycloisomerase"/>
    <property type="match status" value="1"/>
</dbReference>
<dbReference type="Gene3D" id="3.20.20.120">
    <property type="entry name" value="Enolase-like C-terminal domain"/>
    <property type="match status" value="1"/>
</dbReference>
<dbReference type="SFLD" id="SFLDS00001">
    <property type="entry name" value="Enolase"/>
    <property type="match status" value="1"/>
</dbReference>
<dbReference type="SUPFAM" id="SSF54826">
    <property type="entry name" value="Enolase N-terminal domain-like"/>
    <property type="match status" value="1"/>
</dbReference>
<feature type="domain" description="Mandelate racemase/muconate lactonizing enzyme C-terminal" evidence="4">
    <location>
        <begin position="179"/>
        <end position="274"/>
    </location>
</feature>
<evidence type="ECO:0000259" key="4">
    <source>
        <dbReference type="SMART" id="SM00922"/>
    </source>
</evidence>
<accession>A0A6M1RIP9</accession>
<keyword evidence="6" id="KW-1185">Reference proteome</keyword>
<dbReference type="PANTHER" id="PTHR48080:SF3">
    <property type="entry name" value="ENOLASE SUPERFAMILY MEMBER DDB_G0284701"/>
    <property type="match status" value="1"/>
</dbReference>
<dbReference type="InterPro" id="IPR036849">
    <property type="entry name" value="Enolase-like_C_sf"/>
</dbReference>
<dbReference type="Gene3D" id="3.30.390.10">
    <property type="entry name" value="Enolase-like, N-terminal domain"/>
    <property type="match status" value="1"/>
</dbReference>
<proteinExistence type="inferred from homology"/>
<feature type="region of interest" description="Disordered" evidence="3">
    <location>
        <begin position="383"/>
        <end position="403"/>
    </location>
</feature>
<name>A0A6M1RIP9_9BACT</name>
<evidence type="ECO:0000256" key="3">
    <source>
        <dbReference type="SAM" id="MobiDB-lite"/>
    </source>
</evidence>
<evidence type="ECO:0000256" key="1">
    <source>
        <dbReference type="ARBA" id="ARBA00008031"/>
    </source>
</evidence>
<dbReference type="Pfam" id="PF02746">
    <property type="entry name" value="MR_MLE_N"/>
    <property type="match status" value="1"/>
</dbReference>
<dbReference type="InterPro" id="IPR013341">
    <property type="entry name" value="Mandelate_racemase_N_dom"/>
</dbReference>
<evidence type="ECO:0000313" key="5">
    <source>
        <dbReference type="EMBL" id="NGO39576.1"/>
    </source>
</evidence>
<feature type="region of interest" description="Disordered" evidence="3">
    <location>
        <begin position="1"/>
        <end position="21"/>
    </location>
</feature>
<evidence type="ECO:0000256" key="2">
    <source>
        <dbReference type="ARBA" id="ARBA00022723"/>
    </source>
</evidence>
<dbReference type="InterPro" id="IPR013342">
    <property type="entry name" value="Mandelate_racemase_C"/>
</dbReference>
<dbReference type="SMART" id="SM00922">
    <property type="entry name" value="MR_MLE"/>
    <property type="match status" value="1"/>
</dbReference>
<reference evidence="5 6" key="1">
    <citation type="submission" date="2020-02" db="EMBL/GenBank/DDBJ databases">
        <title>Draft genome sequence of Limisphaera ngatamarikiensis NGM72.4T, a thermophilic Verrucomicrobia grouped in subdivision 3.</title>
        <authorList>
            <person name="Carere C.R."/>
            <person name="Steen J."/>
            <person name="Hugenholtz P."/>
            <person name="Stott M.B."/>
        </authorList>
    </citation>
    <scope>NUCLEOTIDE SEQUENCE [LARGE SCALE GENOMIC DNA]</scope>
    <source>
        <strain evidence="5 6">NGM72.4</strain>
    </source>
</reference>
<evidence type="ECO:0000313" key="6">
    <source>
        <dbReference type="Proteomes" id="UP000477311"/>
    </source>
</evidence>
<comment type="similarity">
    <text evidence="1">Belongs to the mandelate racemase/muconate lactonizing enzyme family.</text>
</comment>
<dbReference type="SUPFAM" id="SSF51604">
    <property type="entry name" value="Enolase C-terminal domain-like"/>
    <property type="match status" value="1"/>
</dbReference>
<comment type="caution">
    <text evidence="5">The sequence shown here is derived from an EMBL/GenBank/DDBJ whole genome shotgun (WGS) entry which is preliminary data.</text>
</comment>
<sequence length="403" mass="43985">MRFGGRAGRSDDLPTLPPGRAHGNHAIMSTRIAAVEAHPVVYPTRGWFKFLEGPRGRRPARASVVVKITADNGVVGWGQSIPLHRWSYETLETVLTTLQHYLAPELVGLDVFDPEAVHAAMNRVIAPSFSTGQPICKAGVDLALFDLMGRLTGRTAAQLWNRPARDRLTLSWTVNVRTLEEAEQVVAEGRALGYRHFNVKVAPDPQFDLELCRLVKRLVPDGFLWADANGGYDEATALEVAPKLADAGVAVLEQPLPAARLTGYRRLRQQGALPILMDEGVVSHVELEEFIRLELLDGVAMKVARCGGLTEARKQIQMLENAGLMWLGSGLTDPDLSLAACLQLYAAHGLEKPAALNGPQFLRGTILREPIRVENGEALVPQGPGLGVEVEPERLTRPLTDQP</sequence>
<dbReference type="Pfam" id="PF13378">
    <property type="entry name" value="MR_MLE_C"/>
    <property type="match status" value="1"/>
</dbReference>
<dbReference type="InterPro" id="IPR029017">
    <property type="entry name" value="Enolase-like_N"/>
</dbReference>
<dbReference type="InterPro" id="IPR029065">
    <property type="entry name" value="Enolase_C-like"/>
</dbReference>
<protein>
    <submittedName>
        <fullName evidence="5">Mandelate racemase</fullName>
    </submittedName>
</protein>
<dbReference type="AlphaFoldDB" id="A0A6M1RIP9"/>
<dbReference type="EMBL" id="JAAKYA010000053">
    <property type="protein sequence ID" value="NGO39576.1"/>
    <property type="molecule type" value="Genomic_DNA"/>
</dbReference>
<dbReference type="InterPro" id="IPR034593">
    <property type="entry name" value="DgoD-like"/>
</dbReference>
<dbReference type="GO" id="GO:0046872">
    <property type="term" value="F:metal ion binding"/>
    <property type="evidence" value="ECO:0007669"/>
    <property type="project" value="UniProtKB-KW"/>
</dbReference>
<organism evidence="5 6">
    <name type="scientific">Limisphaera ngatamarikiensis</name>
    <dbReference type="NCBI Taxonomy" id="1324935"/>
    <lineage>
        <taxon>Bacteria</taxon>
        <taxon>Pseudomonadati</taxon>
        <taxon>Verrucomicrobiota</taxon>
        <taxon>Verrucomicrobiia</taxon>
        <taxon>Limisphaerales</taxon>
        <taxon>Limisphaeraceae</taxon>
        <taxon>Limisphaera</taxon>
    </lineage>
</organism>